<reference evidence="1" key="1">
    <citation type="submission" date="2015-12" db="EMBL/GenBank/DDBJ databases">
        <title>Update maize B73 reference genome by single molecule sequencing technologies.</title>
        <authorList>
            <consortium name="Maize Genome Sequencing Project"/>
            <person name="Ware D."/>
        </authorList>
    </citation>
    <scope>NUCLEOTIDE SEQUENCE [LARGE SCALE GENOMIC DNA]</scope>
    <source>
        <tissue evidence="1">Seedling</tissue>
    </source>
</reference>
<dbReference type="EMBL" id="CM007648">
    <property type="protein sequence ID" value="ONM24074.1"/>
    <property type="molecule type" value="Genomic_DNA"/>
</dbReference>
<name>A0A1D6EX53_MAIZE</name>
<gene>
    <name evidence="1" type="ORF">ZEAMMB73_Zm00001d006502</name>
</gene>
<protein>
    <submittedName>
        <fullName evidence="1">Uncharacterized protein</fullName>
    </submittedName>
</protein>
<evidence type="ECO:0000313" key="1">
    <source>
        <dbReference type="EMBL" id="ONM24074.1"/>
    </source>
</evidence>
<organism evidence="1">
    <name type="scientific">Zea mays</name>
    <name type="common">Maize</name>
    <dbReference type="NCBI Taxonomy" id="4577"/>
    <lineage>
        <taxon>Eukaryota</taxon>
        <taxon>Viridiplantae</taxon>
        <taxon>Streptophyta</taxon>
        <taxon>Embryophyta</taxon>
        <taxon>Tracheophyta</taxon>
        <taxon>Spermatophyta</taxon>
        <taxon>Magnoliopsida</taxon>
        <taxon>Liliopsida</taxon>
        <taxon>Poales</taxon>
        <taxon>Poaceae</taxon>
        <taxon>PACMAD clade</taxon>
        <taxon>Panicoideae</taxon>
        <taxon>Andropogonodae</taxon>
        <taxon>Andropogoneae</taxon>
        <taxon>Tripsacinae</taxon>
        <taxon>Zea</taxon>
    </lineage>
</organism>
<accession>A0A1D6EX53</accession>
<sequence>MFVRQLNVKTTKSSVYQLYFSEANTVPNNDGMS</sequence>
<dbReference type="AlphaFoldDB" id="A0A1D6EX53"/>
<proteinExistence type="predicted"/>